<evidence type="ECO:0000313" key="7">
    <source>
        <dbReference type="Proteomes" id="UP000637632"/>
    </source>
</evidence>
<gene>
    <name evidence="6" type="ORF">H8K26_04220</name>
</gene>
<dbReference type="Pfam" id="PF07963">
    <property type="entry name" value="N_methyl"/>
    <property type="match status" value="1"/>
</dbReference>
<dbReference type="PRINTS" id="PR00813">
    <property type="entry name" value="BCTERIALGSPG"/>
</dbReference>
<organism evidence="6 7">
    <name type="scientific">Undibacterium aquatile</name>
    <dbReference type="NCBI Taxonomy" id="1537398"/>
    <lineage>
        <taxon>Bacteria</taxon>
        <taxon>Pseudomonadati</taxon>
        <taxon>Pseudomonadota</taxon>
        <taxon>Betaproteobacteria</taxon>
        <taxon>Burkholderiales</taxon>
        <taxon>Oxalobacteraceae</taxon>
        <taxon>Undibacterium</taxon>
    </lineage>
</organism>
<reference evidence="6 7" key="1">
    <citation type="submission" date="2020-08" db="EMBL/GenBank/DDBJ databases">
        <title>Novel species isolated from subtropical streams in China.</title>
        <authorList>
            <person name="Lu H."/>
        </authorList>
    </citation>
    <scope>NUCLEOTIDE SEQUENCE [LARGE SCALE GENOMIC DNA]</scope>
    <source>
        <strain evidence="6 7">CCTCC AB 2015119</strain>
    </source>
</reference>
<dbReference type="InterPro" id="IPR000983">
    <property type="entry name" value="Bac_GSPG_pilin"/>
</dbReference>
<dbReference type="InterPro" id="IPR001082">
    <property type="entry name" value="Pilin"/>
</dbReference>
<comment type="similarity">
    <text evidence="1 4">Belongs to the N-Me-Phe pilin family.</text>
</comment>
<keyword evidence="7" id="KW-1185">Reference proteome</keyword>
<comment type="subunit">
    <text evidence="2">The pili are polar flexible filaments of about 5.4 nanometers diameter and 2.5 micrometers average length; they consist of only a single polypeptide chain arranged in a helical configuration of five subunits per turn in the assembled pilus.</text>
</comment>
<dbReference type="PANTHER" id="PTHR30093:SF34">
    <property type="entry name" value="PREPILIN PEPTIDASE-DEPENDENT PROTEIN D"/>
    <property type="match status" value="1"/>
</dbReference>
<sequence>MKLVGKVQQGFTLIELMIVVAIIGILAAVALPAYNDYTTRAQVSEAVELLGGLKGPIAAYGYENKAWPTLTATPTLATDVAATLTGKYSNVANAVTGAFPVGSIKATMKAGQANTKVVGMATADGGQTWDCTAANTITTVDIKWLPQACK</sequence>
<dbReference type="InterPro" id="IPR045584">
    <property type="entry name" value="Pilin-like"/>
</dbReference>
<keyword evidence="5" id="KW-0472">Membrane</keyword>
<dbReference type="InterPro" id="IPR012902">
    <property type="entry name" value="N_methyl_site"/>
</dbReference>
<dbReference type="Proteomes" id="UP000637632">
    <property type="component" value="Unassembled WGS sequence"/>
</dbReference>
<evidence type="ECO:0000256" key="2">
    <source>
        <dbReference type="ARBA" id="ARBA00011156"/>
    </source>
</evidence>
<keyword evidence="5" id="KW-0812">Transmembrane</keyword>
<accession>A0ABR6XCJ4</accession>
<comment type="caution">
    <text evidence="6">The sequence shown here is derived from an EMBL/GenBank/DDBJ whole genome shotgun (WGS) entry which is preliminary data.</text>
</comment>
<keyword evidence="5" id="KW-1133">Transmembrane helix</keyword>
<dbReference type="PANTHER" id="PTHR30093">
    <property type="entry name" value="GENERAL SECRETION PATHWAY PROTEIN G"/>
    <property type="match status" value="1"/>
</dbReference>
<evidence type="ECO:0000256" key="5">
    <source>
        <dbReference type="SAM" id="Phobius"/>
    </source>
</evidence>
<evidence type="ECO:0000256" key="3">
    <source>
        <dbReference type="ARBA" id="ARBA00022481"/>
    </source>
</evidence>
<evidence type="ECO:0000256" key="1">
    <source>
        <dbReference type="ARBA" id="ARBA00005233"/>
    </source>
</evidence>
<keyword evidence="3" id="KW-0488">Methylation</keyword>
<protein>
    <submittedName>
        <fullName evidence="6">Pilin</fullName>
    </submittedName>
</protein>
<dbReference type="NCBIfam" id="TIGR02532">
    <property type="entry name" value="IV_pilin_GFxxxE"/>
    <property type="match status" value="1"/>
</dbReference>
<feature type="transmembrane region" description="Helical" evidence="5">
    <location>
        <begin position="12"/>
        <end position="34"/>
    </location>
</feature>
<name>A0ABR6XCJ4_9BURK</name>
<evidence type="ECO:0000256" key="4">
    <source>
        <dbReference type="RuleBase" id="RU000389"/>
    </source>
</evidence>
<keyword evidence="4" id="KW-0281">Fimbrium</keyword>
<dbReference type="Pfam" id="PF00114">
    <property type="entry name" value="Pilin"/>
    <property type="match status" value="1"/>
</dbReference>
<dbReference type="SUPFAM" id="SSF54523">
    <property type="entry name" value="Pili subunits"/>
    <property type="match status" value="1"/>
</dbReference>
<evidence type="ECO:0000313" key="6">
    <source>
        <dbReference type="EMBL" id="MBC3810637.1"/>
    </source>
</evidence>
<dbReference type="Gene3D" id="3.30.700.10">
    <property type="entry name" value="Glycoprotein, Type 4 Pilin"/>
    <property type="match status" value="1"/>
</dbReference>
<dbReference type="EMBL" id="JACOFT010000001">
    <property type="protein sequence ID" value="MBC3810637.1"/>
    <property type="molecule type" value="Genomic_DNA"/>
</dbReference>
<proteinExistence type="inferred from homology"/>
<dbReference type="PROSITE" id="PS00409">
    <property type="entry name" value="PROKAR_NTER_METHYL"/>
    <property type="match status" value="1"/>
</dbReference>